<proteinExistence type="predicted"/>
<dbReference type="EMBL" id="JAUKVY010000034">
    <property type="protein sequence ID" value="MDO1537000.1"/>
    <property type="molecule type" value="Genomic_DNA"/>
</dbReference>
<protein>
    <recommendedName>
        <fullName evidence="4">Lipoprotein</fullName>
    </recommendedName>
</protein>
<gene>
    <name evidence="2" type="ORF">Q2T77_32515</name>
</gene>
<feature type="signal peptide" evidence="1">
    <location>
        <begin position="1"/>
        <end position="23"/>
    </location>
</feature>
<keyword evidence="3" id="KW-1185">Reference proteome</keyword>
<accession>A0ABT8SE41</accession>
<dbReference type="RefSeq" id="WP_301815234.1">
    <property type="nucleotide sequence ID" value="NZ_JAUJZH010000034.1"/>
</dbReference>
<evidence type="ECO:0000256" key="1">
    <source>
        <dbReference type="SAM" id="SignalP"/>
    </source>
</evidence>
<name>A0ABT8SE41_9BURK</name>
<evidence type="ECO:0008006" key="4">
    <source>
        <dbReference type="Google" id="ProtNLM"/>
    </source>
</evidence>
<reference evidence="2" key="1">
    <citation type="submission" date="2023-06" db="EMBL/GenBank/DDBJ databases">
        <authorList>
            <person name="Jiang Y."/>
            <person name="Liu Q."/>
        </authorList>
    </citation>
    <scope>NUCLEOTIDE SEQUENCE</scope>
    <source>
        <strain evidence="2">CGMCC 1.12090</strain>
    </source>
</reference>
<comment type="caution">
    <text evidence="2">The sequence shown here is derived from an EMBL/GenBank/DDBJ whole genome shotgun (WGS) entry which is preliminary data.</text>
</comment>
<dbReference type="PROSITE" id="PS51257">
    <property type="entry name" value="PROKAR_LIPOPROTEIN"/>
    <property type="match status" value="1"/>
</dbReference>
<keyword evidence="1" id="KW-0732">Signal</keyword>
<evidence type="ECO:0000313" key="3">
    <source>
        <dbReference type="Proteomes" id="UP001169027"/>
    </source>
</evidence>
<sequence length="146" mass="15706">MRSILAAVAALSLGACSFTSTLAPNNSKSMVEASPASSERTYRTILPVLRDCFPINTAIESNYFPEAREGDIVVAMSTENVRVELLKLAIAPANSGASVKMTRNQNYDKFDKALAAWIDGKDGGCPYGTRVEAPYATHNPYSTAPR</sequence>
<organism evidence="2 3">
    <name type="scientific">Variovorax ginsengisoli</name>
    <dbReference type="NCBI Taxonomy" id="363844"/>
    <lineage>
        <taxon>Bacteria</taxon>
        <taxon>Pseudomonadati</taxon>
        <taxon>Pseudomonadota</taxon>
        <taxon>Betaproteobacteria</taxon>
        <taxon>Burkholderiales</taxon>
        <taxon>Comamonadaceae</taxon>
        <taxon>Variovorax</taxon>
    </lineage>
</organism>
<dbReference type="Proteomes" id="UP001169027">
    <property type="component" value="Unassembled WGS sequence"/>
</dbReference>
<feature type="chain" id="PRO_5045369974" description="Lipoprotein" evidence="1">
    <location>
        <begin position="24"/>
        <end position="146"/>
    </location>
</feature>
<evidence type="ECO:0000313" key="2">
    <source>
        <dbReference type="EMBL" id="MDO1537000.1"/>
    </source>
</evidence>